<evidence type="ECO:0000313" key="1">
    <source>
        <dbReference type="EMBL" id="EDS02269.1"/>
    </source>
</evidence>
<reference evidence="1" key="1">
    <citation type="submission" date="2007-10" db="EMBL/GenBank/DDBJ databases">
        <authorList>
            <person name="Fulton L."/>
            <person name="Clifton S."/>
            <person name="Fulton B."/>
            <person name="Xu J."/>
            <person name="Minx P."/>
            <person name="Pepin K.H."/>
            <person name="Johnson M."/>
            <person name="Thiruvilangam P."/>
            <person name="Bhonagiri V."/>
            <person name="Nash W.E."/>
            <person name="Mardis E.R."/>
            <person name="Wilson R.K."/>
        </authorList>
    </citation>
    <scope>NUCLEOTIDE SEQUENCE [LARGE SCALE GENOMIC DNA]</scope>
    <source>
        <strain evidence="1">DSM 17216</strain>
    </source>
</reference>
<name>B0MX52_9BACT</name>
<sequence length="96" mass="10449">MKAEKKTGACSQFSEAYPIFCKDSQSRVSHQIIRTLAAGSARTGSSRSKLARTGDSFEYIGGSVFRLPPSDFPVNIVKICRSRSRSALLSCELTIS</sequence>
<keyword evidence="2" id="KW-1185">Reference proteome</keyword>
<gene>
    <name evidence="1" type="ORF">ALIPUT_01789</name>
</gene>
<dbReference type="HOGENOM" id="CLU_2353658_0_0_10"/>
<proteinExistence type="predicted"/>
<evidence type="ECO:0000313" key="2">
    <source>
        <dbReference type="Proteomes" id="UP000005819"/>
    </source>
</evidence>
<reference evidence="1" key="2">
    <citation type="submission" date="2013-09" db="EMBL/GenBank/DDBJ databases">
        <title>Draft genome sequence of Alistipes putredinis (DSM 17216).</title>
        <authorList>
            <person name="Sudarsanam P."/>
            <person name="Ley R."/>
            <person name="Guruge J."/>
            <person name="Turnbaugh P.J."/>
            <person name="Mahowald M."/>
            <person name="Liep D."/>
            <person name="Gordon J."/>
        </authorList>
    </citation>
    <scope>NUCLEOTIDE SEQUENCE</scope>
    <source>
        <strain evidence="1">DSM 17216</strain>
    </source>
</reference>
<comment type="caution">
    <text evidence="1">The sequence shown here is derived from an EMBL/GenBank/DDBJ whole genome shotgun (WGS) entry which is preliminary data.</text>
</comment>
<dbReference type="AlphaFoldDB" id="B0MX52"/>
<dbReference type="Proteomes" id="UP000005819">
    <property type="component" value="Unassembled WGS sequence"/>
</dbReference>
<organism evidence="1 2">
    <name type="scientific">Alistipes putredinis DSM 17216</name>
    <dbReference type="NCBI Taxonomy" id="445970"/>
    <lineage>
        <taxon>Bacteria</taxon>
        <taxon>Pseudomonadati</taxon>
        <taxon>Bacteroidota</taxon>
        <taxon>Bacteroidia</taxon>
        <taxon>Bacteroidales</taxon>
        <taxon>Rikenellaceae</taxon>
        <taxon>Alistipes</taxon>
    </lineage>
</organism>
<accession>B0MX52</accession>
<protein>
    <submittedName>
        <fullName evidence="1">Uncharacterized protein</fullName>
    </submittedName>
</protein>
<dbReference type="EMBL" id="ABFK02000020">
    <property type="protein sequence ID" value="EDS02269.1"/>
    <property type="molecule type" value="Genomic_DNA"/>
</dbReference>